<comment type="caution">
    <text evidence="8">The sequence shown here is derived from an EMBL/GenBank/DDBJ whole genome shotgun (WGS) entry which is preliminary data.</text>
</comment>
<dbReference type="AlphaFoldDB" id="F1Z4A4"/>
<evidence type="ECO:0000259" key="7">
    <source>
        <dbReference type="Pfam" id="PF05199"/>
    </source>
</evidence>
<comment type="similarity">
    <text evidence="2">Belongs to the GMC oxidoreductase family.</text>
</comment>
<feature type="domain" description="Glucose-methanol-choline oxidoreductase N-terminal" evidence="6">
    <location>
        <begin position="180"/>
        <end position="261"/>
    </location>
</feature>
<evidence type="ECO:0000256" key="2">
    <source>
        <dbReference type="ARBA" id="ARBA00010790"/>
    </source>
</evidence>
<evidence type="ECO:0000256" key="5">
    <source>
        <dbReference type="ARBA" id="ARBA00023002"/>
    </source>
</evidence>
<proteinExistence type="inferred from homology"/>
<dbReference type="Gene3D" id="3.50.50.60">
    <property type="entry name" value="FAD/NAD(P)-binding domain"/>
    <property type="match status" value="2"/>
</dbReference>
<evidence type="ECO:0000259" key="6">
    <source>
        <dbReference type="Pfam" id="PF00732"/>
    </source>
</evidence>
<keyword evidence="4" id="KW-0274">FAD</keyword>
<comment type="cofactor">
    <cofactor evidence="1">
        <name>FAD</name>
        <dbReference type="ChEBI" id="CHEBI:57692"/>
    </cofactor>
</comment>
<dbReference type="OrthoDB" id="9798604at2"/>
<dbReference type="eggNOG" id="COG2303">
    <property type="taxonomic scope" value="Bacteria"/>
</dbReference>
<dbReference type="InterPro" id="IPR051473">
    <property type="entry name" value="P2Ox-like"/>
</dbReference>
<organism evidence="8 9">
    <name type="scientific">Novosphingobium nitrogenifigens DSM 19370</name>
    <dbReference type="NCBI Taxonomy" id="983920"/>
    <lineage>
        <taxon>Bacteria</taxon>
        <taxon>Pseudomonadati</taxon>
        <taxon>Pseudomonadota</taxon>
        <taxon>Alphaproteobacteria</taxon>
        <taxon>Sphingomonadales</taxon>
        <taxon>Sphingomonadaceae</taxon>
        <taxon>Novosphingobium</taxon>
    </lineage>
</organism>
<dbReference type="InterPro" id="IPR036188">
    <property type="entry name" value="FAD/NAD-bd_sf"/>
</dbReference>
<dbReference type="GO" id="GO:0050660">
    <property type="term" value="F:flavin adenine dinucleotide binding"/>
    <property type="evidence" value="ECO:0007669"/>
    <property type="project" value="InterPro"/>
</dbReference>
<dbReference type="Pfam" id="PF00732">
    <property type="entry name" value="GMC_oxred_N"/>
    <property type="match status" value="1"/>
</dbReference>
<evidence type="ECO:0000313" key="9">
    <source>
        <dbReference type="Proteomes" id="UP000004728"/>
    </source>
</evidence>
<dbReference type="HOGENOM" id="CLU_008878_4_1_5"/>
<sequence length="593" mass="63556">MAHELAAKGKTVCVIESGGFEETPEHEALNAVEASGSLNDPAIRQARQDWHSPQMRFWSAEGQRYGVRNRALGGSTVAWAGKVAPFADIDFASRAWVPGSGWPIGRADLAPYLTRAADHLALGPLLNDAAFWAERGMDRPEPVAAMTAFDSHFWQFARSRRVVTDVTRMGDDFRQEDLPGVTVLTNATVARLFAAEGRVTGLECLSSLGGGQRAFVRAQRIVLASGAIENARVLLQSGFDRPGTATRTGLPAIGRYLMDHPTVRVGTVTGEGCAAAARLFGFFPLRQGYRISMYAHGLALRPGTQEQHSLPNMAAFGSLELSPQDPIAACGRLARFKSRAVWSDLGIVMRNAGVIVSAVGRKLLESPRVPDRLKQAIADAAVWINADFVAQDYLAKGGSRKVDALHIELIAEQVADLNNRVTLSKVRDALGLQRANVRWELGETVRAALLDGARLLIDDLARAGISGLEPTAAVRDGDTAALVARDMAHSAGTTRMGRDPRDSVVDADCQVHGVAGLFVAGASVFPTIGHANPTLMILAMAIRLADHIVATPPPAAGTGEGLFFTHEIDTSAEVWLVDQPELDAADERKEHVS</sequence>
<evidence type="ECO:0000256" key="3">
    <source>
        <dbReference type="ARBA" id="ARBA00022630"/>
    </source>
</evidence>
<accession>F1Z4A4</accession>
<evidence type="ECO:0000313" key="8">
    <source>
        <dbReference type="EMBL" id="EGD60514.1"/>
    </source>
</evidence>
<dbReference type="InterPro" id="IPR007867">
    <property type="entry name" value="GMC_OxRtase_C"/>
</dbReference>
<gene>
    <name evidence="8" type="ORF">Y88_2804</name>
</gene>
<keyword evidence="5" id="KW-0560">Oxidoreductase</keyword>
<dbReference type="Proteomes" id="UP000004728">
    <property type="component" value="Unassembled WGS sequence"/>
</dbReference>
<evidence type="ECO:0000256" key="1">
    <source>
        <dbReference type="ARBA" id="ARBA00001974"/>
    </source>
</evidence>
<dbReference type="PANTHER" id="PTHR42784">
    <property type="entry name" value="PYRANOSE 2-OXIDASE"/>
    <property type="match status" value="1"/>
</dbReference>
<dbReference type="InterPro" id="IPR000172">
    <property type="entry name" value="GMC_OxRdtase_N"/>
</dbReference>
<dbReference type="STRING" id="983920.Y88_2804"/>
<evidence type="ECO:0000256" key="4">
    <source>
        <dbReference type="ARBA" id="ARBA00022827"/>
    </source>
</evidence>
<name>F1Z4A4_9SPHN</name>
<reference evidence="8 9" key="1">
    <citation type="journal article" date="2012" name="J. Bacteriol.">
        <title>Draft Genome Sequence of Novosphingobium nitrogenifigens Y88T.</title>
        <authorList>
            <person name="Strabala T.J."/>
            <person name="Macdonald L."/>
            <person name="Liu V."/>
            <person name="Smit A.M."/>
        </authorList>
    </citation>
    <scope>NUCLEOTIDE SEQUENCE [LARGE SCALE GENOMIC DNA]</scope>
    <source>
        <strain evidence="8 9">DSM 19370</strain>
    </source>
</reference>
<feature type="domain" description="Glucose-methanol-choline oxidoreductase C-terminal" evidence="7">
    <location>
        <begin position="419"/>
        <end position="541"/>
    </location>
</feature>
<dbReference type="EMBL" id="AEWJ01000018">
    <property type="protein sequence ID" value="EGD60514.1"/>
    <property type="molecule type" value="Genomic_DNA"/>
</dbReference>
<dbReference type="SUPFAM" id="SSF51905">
    <property type="entry name" value="FAD/NAD(P)-binding domain"/>
    <property type="match status" value="1"/>
</dbReference>
<keyword evidence="3" id="KW-0285">Flavoprotein</keyword>
<dbReference type="GO" id="GO:0016614">
    <property type="term" value="F:oxidoreductase activity, acting on CH-OH group of donors"/>
    <property type="evidence" value="ECO:0007669"/>
    <property type="project" value="InterPro"/>
</dbReference>
<dbReference type="InParanoid" id="F1Z4A4"/>
<protein>
    <submittedName>
        <fullName evidence="8">Choline dehydrogenase</fullName>
    </submittedName>
</protein>
<keyword evidence="9" id="KW-1185">Reference proteome</keyword>
<dbReference type="PANTHER" id="PTHR42784:SF1">
    <property type="entry name" value="PYRANOSE 2-OXIDASE"/>
    <property type="match status" value="1"/>
</dbReference>
<dbReference type="Pfam" id="PF05199">
    <property type="entry name" value="GMC_oxred_C"/>
    <property type="match status" value="1"/>
</dbReference>